<proteinExistence type="predicted"/>
<dbReference type="EMBL" id="ML213632">
    <property type="protein sequence ID" value="TFK34374.1"/>
    <property type="molecule type" value="Genomic_DNA"/>
</dbReference>
<evidence type="ECO:0000313" key="3">
    <source>
        <dbReference type="Proteomes" id="UP000308652"/>
    </source>
</evidence>
<name>A0A5C3LMH5_9AGAR</name>
<dbReference type="Pfam" id="PF06985">
    <property type="entry name" value="HET"/>
    <property type="match status" value="1"/>
</dbReference>
<dbReference type="STRING" id="68775.A0A5C3LMH5"/>
<keyword evidence="3" id="KW-1185">Reference proteome</keyword>
<feature type="domain" description="Heterokaryon incompatibility" evidence="1">
    <location>
        <begin position="197"/>
        <end position="350"/>
    </location>
</feature>
<dbReference type="OrthoDB" id="5125733at2759"/>
<dbReference type="PANTHER" id="PTHR33112">
    <property type="entry name" value="DOMAIN PROTEIN, PUTATIVE-RELATED"/>
    <property type="match status" value="1"/>
</dbReference>
<evidence type="ECO:0000313" key="2">
    <source>
        <dbReference type="EMBL" id="TFK34374.1"/>
    </source>
</evidence>
<gene>
    <name evidence="2" type="ORF">BDQ12DRAFT_636506</name>
</gene>
<accession>A0A5C3LMH5</accession>
<sequence length="640" mass="71636">MVPQTDNNTSKYAAKSLVCEACWNGSPFSIDAFQLMRAAKDDTQSSGYTYTTTWESIRASTAKGCNWCKIFKGKNKQGSLTITCALLPGSGGFTPIGTKRMVVYSLSAGSFVSSKSSFHLYTTDADIASGDIVGRDRTLTLTSPSTYKLALDSLNKCLQFHSRCEKPQPCSLPDRVIDCSEVERPKVFITHGMKGTYASLSYIWGGPQSFTTTHNIGEYINHGLDMQNIPRTIRDAVVAVHNFGIRYLWIDAFCILQDSVEDKNKQIGQMHRIYQNAYITLIAASAMKSSEGFLQDRPARVPDAHIPYRCSDGQVGTVYLANERVEGYDATRGYHDELEPVNSRGWCFQERLLSPRCFIYASDTLKYHCQTETVNIGNALCEPITGLRLPKDNDDATLSRRAWLFMIWEYTRRDLTVPGDRLIAFGGIAEQFSHVWGGRYLAGLWEDTLIEDLLWEQQFQSRVARPDIYLAPSWSWASVLGHITAPNFETRTASGTDIGRCEILQCGVTLESEEAPFGAVARGHLKLNAHVHEGSLIFDDPSKGQLSLKVQVPRDDSANRGGELIELGSRMDSHYESSAAVGEIWLIPLMWDKRNSFADGLIVVAANEEQFRRVGCFHARYGKLESYWVEMRTKRVVTII</sequence>
<evidence type="ECO:0000259" key="1">
    <source>
        <dbReference type="Pfam" id="PF06985"/>
    </source>
</evidence>
<reference evidence="2 3" key="1">
    <citation type="journal article" date="2019" name="Nat. Ecol. Evol.">
        <title>Megaphylogeny resolves global patterns of mushroom evolution.</title>
        <authorList>
            <person name="Varga T."/>
            <person name="Krizsan K."/>
            <person name="Foldi C."/>
            <person name="Dima B."/>
            <person name="Sanchez-Garcia M."/>
            <person name="Sanchez-Ramirez S."/>
            <person name="Szollosi G.J."/>
            <person name="Szarkandi J.G."/>
            <person name="Papp V."/>
            <person name="Albert L."/>
            <person name="Andreopoulos W."/>
            <person name="Angelini C."/>
            <person name="Antonin V."/>
            <person name="Barry K.W."/>
            <person name="Bougher N.L."/>
            <person name="Buchanan P."/>
            <person name="Buyck B."/>
            <person name="Bense V."/>
            <person name="Catcheside P."/>
            <person name="Chovatia M."/>
            <person name="Cooper J."/>
            <person name="Damon W."/>
            <person name="Desjardin D."/>
            <person name="Finy P."/>
            <person name="Geml J."/>
            <person name="Haridas S."/>
            <person name="Hughes K."/>
            <person name="Justo A."/>
            <person name="Karasinski D."/>
            <person name="Kautmanova I."/>
            <person name="Kiss B."/>
            <person name="Kocsube S."/>
            <person name="Kotiranta H."/>
            <person name="LaButti K.M."/>
            <person name="Lechner B.E."/>
            <person name="Liimatainen K."/>
            <person name="Lipzen A."/>
            <person name="Lukacs Z."/>
            <person name="Mihaltcheva S."/>
            <person name="Morgado L.N."/>
            <person name="Niskanen T."/>
            <person name="Noordeloos M.E."/>
            <person name="Ohm R.A."/>
            <person name="Ortiz-Santana B."/>
            <person name="Ovrebo C."/>
            <person name="Racz N."/>
            <person name="Riley R."/>
            <person name="Savchenko A."/>
            <person name="Shiryaev A."/>
            <person name="Soop K."/>
            <person name="Spirin V."/>
            <person name="Szebenyi C."/>
            <person name="Tomsovsky M."/>
            <person name="Tulloss R.E."/>
            <person name="Uehling J."/>
            <person name="Grigoriev I.V."/>
            <person name="Vagvolgyi C."/>
            <person name="Papp T."/>
            <person name="Martin F.M."/>
            <person name="Miettinen O."/>
            <person name="Hibbett D.S."/>
            <person name="Nagy L.G."/>
        </authorList>
    </citation>
    <scope>NUCLEOTIDE SEQUENCE [LARGE SCALE GENOMIC DNA]</scope>
    <source>
        <strain evidence="2 3">CBS 166.37</strain>
    </source>
</reference>
<dbReference type="AlphaFoldDB" id="A0A5C3LMH5"/>
<protein>
    <submittedName>
        <fullName evidence="2">Heterokaryon incompatibility protein-domain-containing protein</fullName>
    </submittedName>
</protein>
<dbReference type="Proteomes" id="UP000308652">
    <property type="component" value="Unassembled WGS sequence"/>
</dbReference>
<dbReference type="PANTHER" id="PTHR33112:SF10">
    <property type="entry name" value="TOL"/>
    <property type="match status" value="1"/>
</dbReference>
<dbReference type="InterPro" id="IPR010730">
    <property type="entry name" value="HET"/>
</dbReference>
<organism evidence="2 3">
    <name type="scientific">Crucibulum laeve</name>
    <dbReference type="NCBI Taxonomy" id="68775"/>
    <lineage>
        <taxon>Eukaryota</taxon>
        <taxon>Fungi</taxon>
        <taxon>Dikarya</taxon>
        <taxon>Basidiomycota</taxon>
        <taxon>Agaricomycotina</taxon>
        <taxon>Agaricomycetes</taxon>
        <taxon>Agaricomycetidae</taxon>
        <taxon>Agaricales</taxon>
        <taxon>Agaricineae</taxon>
        <taxon>Nidulariaceae</taxon>
        <taxon>Crucibulum</taxon>
    </lineage>
</organism>